<evidence type="ECO:0000259" key="10">
    <source>
        <dbReference type="Pfam" id="PF04316"/>
    </source>
</evidence>
<keyword evidence="4" id="KW-1005">Bacterial flagellum biogenesis</keyword>
<feature type="domain" description="Anti-sigma-28 factor FlgM C-terminal" evidence="10">
    <location>
        <begin position="44"/>
        <end position="97"/>
    </location>
</feature>
<evidence type="ECO:0000256" key="8">
    <source>
        <dbReference type="ARBA" id="ARBA00030117"/>
    </source>
</evidence>
<keyword evidence="5" id="KW-0805">Transcription regulation</keyword>
<evidence type="ECO:0000256" key="1">
    <source>
        <dbReference type="ARBA" id="ARBA00005322"/>
    </source>
</evidence>
<evidence type="ECO:0000256" key="7">
    <source>
        <dbReference type="ARBA" id="ARBA00024739"/>
    </source>
</evidence>
<evidence type="ECO:0000256" key="5">
    <source>
        <dbReference type="ARBA" id="ARBA00023015"/>
    </source>
</evidence>
<organism evidence="11">
    <name type="scientific">Magnetococcus massalia (strain MO-1)</name>
    <dbReference type="NCBI Taxonomy" id="451514"/>
    <lineage>
        <taxon>Bacteria</taxon>
        <taxon>Pseudomonadati</taxon>
        <taxon>Pseudomonadota</taxon>
        <taxon>Magnetococcia</taxon>
        <taxon>Magnetococcales</taxon>
        <taxon>Magnetococcaceae</taxon>
        <taxon>Magnetococcus</taxon>
    </lineage>
</organism>
<feature type="compositionally biased region" description="Polar residues" evidence="9">
    <location>
        <begin position="15"/>
        <end position="31"/>
    </location>
</feature>
<dbReference type="Pfam" id="PF04316">
    <property type="entry name" value="FlgM"/>
    <property type="match status" value="1"/>
</dbReference>
<dbReference type="GO" id="GO:0045892">
    <property type="term" value="P:negative regulation of DNA-templated transcription"/>
    <property type="evidence" value="ECO:0007669"/>
    <property type="project" value="InterPro"/>
</dbReference>
<name>A0A1S7LDY8_MAGMO</name>
<feature type="region of interest" description="Disordered" evidence="9">
    <location>
        <begin position="1"/>
        <end position="49"/>
    </location>
</feature>
<evidence type="ECO:0000256" key="2">
    <source>
        <dbReference type="ARBA" id="ARBA00017823"/>
    </source>
</evidence>
<keyword evidence="3" id="KW-0678">Repressor</keyword>
<keyword evidence="6" id="KW-0804">Transcription</keyword>
<dbReference type="AlphaFoldDB" id="A0A1S7LDY8"/>
<dbReference type="SUPFAM" id="SSF101498">
    <property type="entry name" value="Anti-sigma factor FlgM"/>
    <property type="match status" value="1"/>
</dbReference>
<protein>
    <recommendedName>
        <fullName evidence="2">Negative regulator of flagellin synthesis</fullName>
    </recommendedName>
    <alternativeName>
        <fullName evidence="8">Anti-sigma-28 factor</fullName>
    </alternativeName>
</protein>
<evidence type="ECO:0000256" key="4">
    <source>
        <dbReference type="ARBA" id="ARBA00022795"/>
    </source>
</evidence>
<accession>A0A1S7LDY8</accession>
<comment type="similarity">
    <text evidence="1">Belongs to the FlgM family.</text>
</comment>
<gene>
    <name evidence="11" type="primary">flgM</name>
    <name evidence="11" type="ORF">MAGMO_0051</name>
</gene>
<dbReference type="NCBIfam" id="TIGR03824">
    <property type="entry name" value="FlgM_jcvi"/>
    <property type="match status" value="1"/>
</dbReference>
<evidence type="ECO:0000256" key="9">
    <source>
        <dbReference type="SAM" id="MobiDB-lite"/>
    </source>
</evidence>
<dbReference type="GO" id="GO:0044781">
    <property type="term" value="P:bacterial-type flagellum organization"/>
    <property type="evidence" value="ECO:0007669"/>
    <property type="project" value="UniProtKB-KW"/>
</dbReference>
<evidence type="ECO:0000313" key="11">
    <source>
        <dbReference type="EMBL" id="CRH04267.1"/>
    </source>
</evidence>
<dbReference type="InterPro" id="IPR007412">
    <property type="entry name" value="FlgM"/>
</dbReference>
<comment type="function">
    <text evidence="7">Responsible for the coupling of flagellin expression to flagellar assembly by preventing expression of the flagellin genes when a component of the middle class of proteins is defective. It negatively regulates flagellar genes by inhibiting the activity of FliA by directly binding to FliA.</text>
</comment>
<reference evidence="11" key="1">
    <citation type="submission" date="2015-04" db="EMBL/GenBank/DDBJ databases">
        <authorList>
            <person name="Syromyatnikov M.Y."/>
            <person name="Popov V.N."/>
        </authorList>
    </citation>
    <scope>NUCLEOTIDE SEQUENCE</scope>
    <source>
        <strain evidence="11">MO-1</strain>
    </source>
</reference>
<evidence type="ECO:0000256" key="3">
    <source>
        <dbReference type="ARBA" id="ARBA00022491"/>
    </source>
</evidence>
<evidence type="ECO:0000256" key="6">
    <source>
        <dbReference type="ARBA" id="ARBA00023163"/>
    </source>
</evidence>
<dbReference type="EMBL" id="LO017727">
    <property type="protein sequence ID" value="CRH04267.1"/>
    <property type="molecule type" value="Genomic_DNA"/>
</dbReference>
<sequence length="108" mass="11413">MRIKGINTGKLGRISGNNVSGPGASASTDSVRQGGGASRRTPKDDVALSDGARVLRQAGEAAHEAPEIRMEMVQPIKEALAAGKYSVSSLDVADKMLRQVLMERKHSL</sequence>
<dbReference type="InterPro" id="IPR031316">
    <property type="entry name" value="FlgM_C"/>
</dbReference>
<dbReference type="InterPro" id="IPR035890">
    <property type="entry name" value="Anti-sigma-28_factor_FlgM_sf"/>
</dbReference>
<proteinExistence type="inferred from homology"/>